<dbReference type="EMBL" id="LJIJ01000366">
    <property type="protein sequence ID" value="ODM98293.1"/>
    <property type="molecule type" value="Genomic_DNA"/>
</dbReference>
<dbReference type="PROSITE" id="PS50041">
    <property type="entry name" value="C_TYPE_LECTIN_2"/>
    <property type="match status" value="1"/>
</dbReference>
<name>A0A1D2MZ18_ORCCI</name>
<accession>A0A1D2MZ18</accession>
<protein>
    <submittedName>
        <fullName evidence="3">Hepatic lectin</fullName>
    </submittedName>
</protein>
<proteinExistence type="predicted"/>
<dbReference type="InterPro" id="IPR050111">
    <property type="entry name" value="C-type_lectin/snaclec_domain"/>
</dbReference>
<evidence type="ECO:0000313" key="4">
    <source>
        <dbReference type="Proteomes" id="UP000094527"/>
    </source>
</evidence>
<reference evidence="3 4" key="1">
    <citation type="journal article" date="2016" name="Genome Biol. Evol.">
        <title>Gene Family Evolution Reflects Adaptation to Soil Environmental Stressors in the Genome of the Collembolan Orchesella cincta.</title>
        <authorList>
            <person name="Faddeeva-Vakhrusheva A."/>
            <person name="Derks M.F."/>
            <person name="Anvar S.Y."/>
            <person name="Agamennone V."/>
            <person name="Suring W."/>
            <person name="Smit S."/>
            <person name="van Straalen N.M."/>
            <person name="Roelofs D."/>
        </authorList>
    </citation>
    <scope>NUCLEOTIDE SEQUENCE [LARGE SCALE GENOMIC DNA]</scope>
    <source>
        <tissue evidence="3">Mixed pool</tissue>
    </source>
</reference>
<evidence type="ECO:0000313" key="3">
    <source>
        <dbReference type="EMBL" id="ODM98293.1"/>
    </source>
</evidence>
<dbReference type="Proteomes" id="UP000094527">
    <property type="component" value="Unassembled WGS sequence"/>
</dbReference>
<dbReference type="OrthoDB" id="7647695at2759"/>
<comment type="caution">
    <text evidence="3">The sequence shown here is derived from an EMBL/GenBank/DDBJ whole genome shotgun (WGS) entry which is preliminary data.</text>
</comment>
<evidence type="ECO:0000256" key="1">
    <source>
        <dbReference type="SAM" id="Phobius"/>
    </source>
</evidence>
<dbReference type="SUPFAM" id="SSF56436">
    <property type="entry name" value="C-type lectin-like"/>
    <property type="match status" value="1"/>
</dbReference>
<dbReference type="InterPro" id="IPR016186">
    <property type="entry name" value="C-type_lectin-like/link_sf"/>
</dbReference>
<sequence>MNLSKMFPHILKLGRNKEFQVTIYYLSLVTLFFRIIQYGAGVAGQESDQSGRKSSPPTEKSISVILDDFIILRKRLTWIEAISECANQSKQLAALPTVQDAKLLVEEIRAISQAYYDNYSNNRKSHEFGMDRRYWIGLTDLIREGDWQWVGAGSDLDYNFWYKDKPNHVSGGKPKHCACLANPSYQLGDHHQFIDDDCTKRYYAICGELLKPTPSIPAIFYDVDEHMSVGVGYIDEDEQNDNDTSLLPK</sequence>
<dbReference type="AlphaFoldDB" id="A0A1D2MZ18"/>
<keyword evidence="1" id="KW-0472">Membrane</keyword>
<dbReference type="SMART" id="SM00034">
    <property type="entry name" value="CLECT"/>
    <property type="match status" value="1"/>
</dbReference>
<evidence type="ECO:0000259" key="2">
    <source>
        <dbReference type="PROSITE" id="PS50041"/>
    </source>
</evidence>
<dbReference type="Pfam" id="PF00059">
    <property type="entry name" value="Lectin_C"/>
    <property type="match status" value="1"/>
</dbReference>
<keyword evidence="3" id="KW-0430">Lectin</keyword>
<keyword evidence="4" id="KW-1185">Reference proteome</keyword>
<dbReference type="CDD" id="cd00037">
    <property type="entry name" value="CLECT"/>
    <property type="match status" value="1"/>
</dbReference>
<dbReference type="InterPro" id="IPR001304">
    <property type="entry name" value="C-type_lectin-like"/>
</dbReference>
<feature type="transmembrane region" description="Helical" evidence="1">
    <location>
        <begin position="21"/>
        <end position="40"/>
    </location>
</feature>
<feature type="domain" description="C-type lectin" evidence="2">
    <location>
        <begin position="69"/>
        <end position="207"/>
    </location>
</feature>
<keyword evidence="1" id="KW-1133">Transmembrane helix</keyword>
<dbReference type="Gene3D" id="3.10.100.10">
    <property type="entry name" value="Mannose-Binding Protein A, subunit A"/>
    <property type="match status" value="1"/>
</dbReference>
<dbReference type="GO" id="GO:0030246">
    <property type="term" value="F:carbohydrate binding"/>
    <property type="evidence" value="ECO:0007669"/>
    <property type="project" value="UniProtKB-KW"/>
</dbReference>
<gene>
    <name evidence="3" type="ORF">Ocin01_08381</name>
</gene>
<dbReference type="PANTHER" id="PTHR22803">
    <property type="entry name" value="MANNOSE, PHOSPHOLIPASE, LECTIN RECEPTOR RELATED"/>
    <property type="match status" value="1"/>
</dbReference>
<organism evidence="3 4">
    <name type="scientific">Orchesella cincta</name>
    <name type="common">Springtail</name>
    <name type="synonym">Podura cincta</name>
    <dbReference type="NCBI Taxonomy" id="48709"/>
    <lineage>
        <taxon>Eukaryota</taxon>
        <taxon>Metazoa</taxon>
        <taxon>Ecdysozoa</taxon>
        <taxon>Arthropoda</taxon>
        <taxon>Hexapoda</taxon>
        <taxon>Collembola</taxon>
        <taxon>Entomobryomorpha</taxon>
        <taxon>Entomobryoidea</taxon>
        <taxon>Orchesellidae</taxon>
        <taxon>Orchesellinae</taxon>
        <taxon>Orchesella</taxon>
    </lineage>
</organism>
<dbReference type="InterPro" id="IPR016187">
    <property type="entry name" value="CTDL_fold"/>
</dbReference>
<keyword evidence="1" id="KW-0812">Transmembrane</keyword>